<organism evidence="3 4">
    <name type="scientific">Calicophoron daubneyi</name>
    <name type="common">Rumen fluke</name>
    <name type="synonym">Paramphistomum daubneyi</name>
    <dbReference type="NCBI Taxonomy" id="300641"/>
    <lineage>
        <taxon>Eukaryota</taxon>
        <taxon>Metazoa</taxon>
        <taxon>Spiralia</taxon>
        <taxon>Lophotrochozoa</taxon>
        <taxon>Platyhelminthes</taxon>
        <taxon>Trematoda</taxon>
        <taxon>Digenea</taxon>
        <taxon>Plagiorchiida</taxon>
        <taxon>Pronocephalata</taxon>
        <taxon>Paramphistomoidea</taxon>
        <taxon>Paramphistomidae</taxon>
        <taxon>Calicophoron</taxon>
    </lineage>
</organism>
<comment type="caution">
    <text evidence="3">The sequence shown here is derived from an EMBL/GenBank/DDBJ whole genome shotgun (WGS) entry which is preliminary data.</text>
</comment>
<dbReference type="EMBL" id="CAXLJL010000667">
    <property type="protein sequence ID" value="CAL5139834.1"/>
    <property type="molecule type" value="Genomic_DNA"/>
</dbReference>
<evidence type="ECO:0000256" key="2">
    <source>
        <dbReference type="SAM" id="MobiDB-lite"/>
    </source>
</evidence>
<protein>
    <submittedName>
        <fullName evidence="3">Uncharacterized protein</fullName>
    </submittedName>
</protein>
<proteinExistence type="predicted"/>
<gene>
    <name evidence="3" type="ORF">CDAUBV1_LOCUS15034</name>
</gene>
<accession>A0AAV2TUF4</accession>
<evidence type="ECO:0000313" key="3">
    <source>
        <dbReference type="EMBL" id="CAL5139834.1"/>
    </source>
</evidence>
<feature type="coiled-coil region" evidence="1">
    <location>
        <begin position="4"/>
        <end position="63"/>
    </location>
</feature>
<feature type="compositionally biased region" description="Basic and acidic residues" evidence="2">
    <location>
        <begin position="84"/>
        <end position="101"/>
    </location>
</feature>
<feature type="region of interest" description="Disordered" evidence="2">
    <location>
        <begin position="66"/>
        <end position="105"/>
    </location>
</feature>
<keyword evidence="1" id="KW-0175">Coiled coil</keyword>
<name>A0AAV2TUF4_CALDB</name>
<dbReference type="Proteomes" id="UP001497525">
    <property type="component" value="Unassembled WGS sequence"/>
</dbReference>
<evidence type="ECO:0000256" key="1">
    <source>
        <dbReference type="SAM" id="Coils"/>
    </source>
</evidence>
<dbReference type="AlphaFoldDB" id="A0AAV2TUF4"/>
<reference evidence="3" key="1">
    <citation type="submission" date="2024-06" db="EMBL/GenBank/DDBJ databases">
        <authorList>
            <person name="Liu X."/>
            <person name="Lenzi L."/>
            <person name="Haldenby T S."/>
            <person name="Uol C."/>
        </authorList>
    </citation>
    <scope>NUCLEOTIDE SEQUENCE</scope>
</reference>
<sequence>MNKELEAQQQLVQLQEDLSNLSEEMSKHLESSKDVLENGLEKRKELIRKIHEQVKLIEELQLKHRNDGAGGSWTESGGSGGDKGGNKPDSKSSDENRRISEDGISTEYGETRSEFWRRLEWKNRSLRYIDHGNTIRVVGCFESL</sequence>
<evidence type="ECO:0000313" key="4">
    <source>
        <dbReference type="Proteomes" id="UP001497525"/>
    </source>
</evidence>